<dbReference type="SUPFAM" id="SSF47576">
    <property type="entry name" value="Calponin-homology domain, CH-domain"/>
    <property type="match status" value="1"/>
</dbReference>
<evidence type="ECO:0000256" key="14">
    <source>
        <dbReference type="SAM" id="MobiDB-lite"/>
    </source>
</evidence>
<dbReference type="AlphaFoldDB" id="A0A2D0RP21"/>
<dbReference type="GO" id="GO:0005819">
    <property type="term" value="C:spindle"/>
    <property type="evidence" value="ECO:0007669"/>
    <property type="project" value="UniProtKB-SubCell"/>
</dbReference>
<dbReference type="InterPro" id="IPR001715">
    <property type="entry name" value="CH_dom"/>
</dbReference>
<evidence type="ECO:0000313" key="16">
    <source>
        <dbReference type="Proteomes" id="UP000221080"/>
    </source>
</evidence>
<name>A0A2D0RP21_ICTPU</name>
<sequence length="488" mass="54269">MGNYPGKERHGSTGTADAFQTPSTSPSSPLSPVSPGNAQPFSSPTHPDLNLSPERTPSPTTAGPVDCLSSDGVGYKNRNAPVALRKPSDGPIIPCKRRQNSTSTSPVQVEPPLSGRAGEAGVEQGLLHECVVSLGLCVTDEKTHTLSDLLRCLLTEREQMKDELKSLKEKLQTERTEWLQFQSDLQVALVVADRLRTEAEEELSALREAREDWERKLTDSQQGQREVEGQVERLKAELMQSKQRLSQRTETPSQQGATEGCVRNTMERRGDEQRTGEEKRKEKEAGTTEKLKKQSASPASLVNGTSQTSLAPIPNPVKKTTPSRERNVDLPDNLINLYKDKKEDNPSLHPSPVIDLSPNKTSKIKPQEDFSKLLRLHGGSKRNSLLRWSQNRTSGYKNIEITNFSSSWMDGLAFCAVYHSYLPSHIPYNTLRPENKKENLLLAFQTGESLGIAASLVSFRNDPMYTLNPELVTRPIFQPVFPLRPQTR</sequence>
<dbReference type="GO" id="GO:0005737">
    <property type="term" value="C:cytoplasm"/>
    <property type="evidence" value="ECO:0007669"/>
    <property type="project" value="UniProtKB-UniRule"/>
</dbReference>
<keyword evidence="10 13" id="KW-0206">Cytoskeleton</keyword>
<feature type="compositionally biased region" description="Basic and acidic residues" evidence="14">
    <location>
        <begin position="1"/>
        <end position="11"/>
    </location>
</feature>
<organism evidence="16 17">
    <name type="scientific">Ictalurus punctatus</name>
    <name type="common">Channel catfish</name>
    <name type="synonym">Silurus punctatus</name>
    <dbReference type="NCBI Taxonomy" id="7998"/>
    <lineage>
        <taxon>Eukaryota</taxon>
        <taxon>Metazoa</taxon>
        <taxon>Chordata</taxon>
        <taxon>Craniata</taxon>
        <taxon>Vertebrata</taxon>
        <taxon>Euteleostomi</taxon>
        <taxon>Actinopterygii</taxon>
        <taxon>Neopterygii</taxon>
        <taxon>Teleostei</taxon>
        <taxon>Ostariophysi</taxon>
        <taxon>Siluriformes</taxon>
        <taxon>Ictaluridae</taxon>
        <taxon>Ictalurus</taxon>
    </lineage>
</organism>
<feature type="compositionally biased region" description="Polar residues" evidence="14">
    <location>
        <begin position="294"/>
        <end position="310"/>
    </location>
</feature>
<evidence type="ECO:0000256" key="4">
    <source>
        <dbReference type="ARBA" id="ARBA00015657"/>
    </source>
</evidence>
<feature type="region of interest" description="Disordered" evidence="14">
    <location>
        <begin position="1"/>
        <end position="117"/>
    </location>
</feature>
<dbReference type="PANTHER" id="PTHR23167:SF18">
    <property type="entry name" value="CYTOSPIN-A"/>
    <property type="match status" value="1"/>
</dbReference>
<evidence type="ECO:0000313" key="17">
    <source>
        <dbReference type="RefSeq" id="XP_017332253.2"/>
    </source>
</evidence>
<feature type="compositionally biased region" description="Polar residues" evidence="14">
    <location>
        <begin position="240"/>
        <end position="257"/>
    </location>
</feature>
<comment type="function">
    <text evidence="12 13">Involved in cytokinesis and spindle organization. May play a role in actin cytoskeleton organization and microtubule stabilization and hence required for proper cell adhesion and migration.</text>
</comment>
<evidence type="ECO:0000256" key="6">
    <source>
        <dbReference type="ARBA" id="ARBA00022618"/>
    </source>
</evidence>
<evidence type="ECO:0000256" key="3">
    <source>
        <dbReference type="ARBA" id="ARBA00011235"/>
    </source>
</evidence>
<dbReference type="Pfam" id="PF00307">
    <property type="entry name" value="CH"/>
    <property type="match status" value="1"/>
</dbReference>
<dbReference type="OrthoDB" id="21607at2759"/>
<dbReference type="RefSeq" id="XP_017332253.2">
    <property type="nucleotide sequence ID" value="XM_017476764.3"/>
</dbReference>
<dbReference type="SMART" id="SM00033">
    <property type="entry name" value="CH"/>
    <property type="match status" value="1"/>
</dbReference>
<dbReference type="InterPro" id="IPR050540">
    <property type="entry name" value="F-actin_Monoox_Mical"/>
</dbReference>
<accession>A0A2D0RP21</accession>
<dbReference type="GO" id="GO:0005921">
    <property type="term" value="C:gap junction"/>
    <property type="evidence" value="ECO:0007669"/>
    <property type="project" value="UniProtKB-SubCell"/>
</dbReference>
<dbReference type="KEGG" id="ipu:108270263"/>
<evidence type="ECO:0000256" key="2">
    <source>
        <dbReference type="ARBA" id="ARBA00009452"/>
    </source>
</evidence>
<protein>
    <recommendedName>
        <fullName evidence="4 13">Cytospin-A</fullName>
    </recommendedName>
</protein>
<evidence type="ECO:0000256" key="7">
    <source>
        <dbReference type="ARBA" id="ARBA00022868"/>
    </source>
</evidence>
<dbReference type="GeneID" id="108270263"/>
<keyword evidence="7 13" id="KW-0303">Gap junction</keyword>
<proteinExistence type="inferred from homology"/>
<evidence type="ECO:0000256" key="9">
    <source>
        <dbReference type="ARBA" id="ARBA00023054"/>
    </source>
</evidence>
<keyword evidence="9" id="KW-0175">Coiled coil</keyword>
<reference evidence="16" key="1">
    <citation type="journal article" date="2016" name="Nat. Commun.">
        <title>The channel catfish genome sequence provides insights into the evolution of scale formation in teleosts.</title>
        <authorList>
            <person name="Liu Z."/>
            <person name="Liu S."/>
            <person name="Yao J."/>
            <person name="Bao L."/>
            <person name="Zhang J."/>
            <person name="Li Y."/>
            <person name="Jiang C."/>
            <person name="Sun L."/>
            <person name="Wang R."/>
            <person name="Zhang Y."/>
            <person name="Zhou T."/>
            <person name="Zeng Q."/>
            <person name="Fu Q."/>
            <person name="Gao S."/>
            <person name="Li N."/>
            <person name="Koren S."/>
            <person name="Jiang Y."/>
            <person name="Zimin A."/>
            <person name="Xu P."/>
            <person name="Phillippy A.M."/>
            <person name="Geng X."/>
            <person name="Song L."/>
            <person name="Sun F."/>
            <person name="Li C."/>
            <person name="Wang X."/>
            <person name="Chen A."/>
            <person name="Jin Y."/>
            <person name="Yuan Z."/>
            <person name="Yang Y."/>
            <person name="Tan S."/>
            <person name="Peatman E."/>
            <person name="Lu J."/>
            <person name="Qin Z."/>
            <person name="Dunham R."/>
            <person name="Li Z."/>
            <person name="Sonstegard T."/>
            <person name="Feng J."/>
            <person name="Danzmann R.G."/>
            <person name="Schroeder S."/>
            <person name="Scheffler B."/>
            <person name="Duke M.V."/>
            <person name="Ballard L."/>
            <person name="Kucuktas H."/>
            <person name="Kaltenboeck L."/>
            <person name="Liu H."/>
            <person name="Armbruster J."/>
            <person name="Xie Y."/>
            <person name="Kirby M.L."/>
            <person name="Tian Y."/>
            <person name="Flanagan M.E."/>
            <person name="Mu W."/>
            <person name="Waldbieser G.C."/>
        </authorList>
    </citation>
    <scope>NUCLEOTIDE SEQUENCE [LARGE SCALE GENOMIC DNA]</scope>
    <source>
        <strain evidence="16">SDA103</strain>
    </source>
</reference>
<comment type="similarity">
    <text evidence="2 13">Belongs to the cytospin-A family.</text>
</comment>
<feature type="compositionally biased region" description="Basic and acidic residues" evidence="14">
    <location>
        <begin position="265"/>
        <end position="292"/>
    </location>
</feature>
<evidence type="ECO:0000256" key="1">
    <source>
        <dbReference type="ARBA" id="ARBA00004186"/>
    </source>
</evidence>
<keyword evidence="11 13" id="KW-0131">Cell cycle</keyword>
<dbReference type="Gene3D" id="1.10.418.10">
    <property type="entry name" value="Calponin-like domain"/>
    <property type="match status" value="1"/>
</dbReference>
<feature type="compositionally biased region" description="Low complexity" evidence="14">
    <location>
        <begin position="22"/>
        <end position="35"/>
    </location>
</feature>
<reference evidence="17" key="2">
    <citation type="submission" date="2025-08" db="UniProtKB">
        <authorList>
            <consortium name="RefSeq"/>
        </authorList>
    </citation>
    <scope>IDENTIFICATION</scope>
    <source>
        <tissue evidence="17">Blood</tissue>
    </source>
</reference>
<evidence type="ECO:0000256" key="8">
    <source>
        <dbReference type="ARBA" id="ARBA00022949"/>
    </source>
</evidence>
<evidence type="ECO:0000256" key="11">
    <source>
        <dbReference type="ARBA" id="ARBA00023306"/>
    </source>
</evidence>
<dbReference type="Proteomes" id="UP000221080">
    <property type="component" value="Chromosome 9"/>
</dbReference>
<dbReference type="GO" id="GO:0051301">
    <property type="term" value="P:cell division"/>
    <property type="evidence" value="ECO:0007669"/>
    <property type="project" value="UniProtKB-UniRule"/>
</dbReference>
<feature type="compositionally biased region" description="Polar residues" evidence="14">
    <location>
        <begin position="36"/>
        <end position="45"/>
    </location>
</feature>
<comment type="subunit">
    <text evidence="3 13">May interact with both microtubules and actin cytoskeleton.</text>
</comment>
<evidence type="ECO:0000256" key="10">
    <source>
        <dbReference type="ARBA" id="ARBA00023212"/>
    </source>
</evidence>
<keyword evidence="8 13" id="KW-0965">Cell junction</keyword>
<keyword evidence="5 13" id="KW-0963">Cytoplasm</keyword>
<dbReference type="InterPro" id="IPR036872">
    <property type="entry name" value="CH_dom_sf"/>
</dbReference>
<gene>
    <name evidence="17" type="primary">si:ch211-195o20.7</name>
</gene>
<keyword evidence="6 13" id="KW-0132">Cell division</keyword>
<evidence type="ECO:0000256" key="5">
    <source>
        <dbReference type="ARBA" id="ARBA00022490"/>
    </source>
</evidence>
<keyword evidence="16" id="KW-1185">Reference proteome</keyword>
<feature type="compositionally biased region" description="Polar residues" evidence="14">
    <location>
        <begin position="12"/>
        <end position="21"/>
    </location>
</feature>
<dbReference type="PROSITE" id="PS50021">
    <property type="entry name" value="CH"/>
    <property type="match status" value="1"/>
</dbReference>
<evidence type="ECO:0000256" key="12">
    <source>
        <dbReference type="ARBA" id="ARBA00025131"/>
    </source>
</evidence>
<evidence type="ECO:0000259" key="15">
    <source>
        <dbReference type="PROSITE" id="PS50021"/>
    </source>
</evidence>
<evidence type="ECO:0000256" key="13">
    <source>
        <dbReference type="RuleBase" id="RU367063"/>
    </source>
</evidence>
<feature type="region of interest" description="Disordered" evidence="14">
    <location>
        <begin position="239"/>
        <end position="362"/>
    </location>
</feature>
<comment type="subcellular location">
    <subcellularLocation>
        <location evidence="1 13">Cytoplasm</location>
        <location evidence="1 13">Cytoskeleton</location>
        <location evidence="1 13">Spindle</location>
    </subcellularLocation>
    <subcellularLocation>
        <location evidence="13">Cytoplasm</location>
        <location evidence="13">Cytoskeleton</location>
    </subcellularLocation>
    <subcellularLocation>
        <location evidence="13">Cell junction</location>
        <location evidence="13">Gap junction</location>
    </subcellularLocation>
</comment>
<dbReference type="PANTHER" id="PTHR23167">
    <property type="entry name" value="CALPONIN HOMOLOGY DOMAIN-CONTAINING PROTEIN DDB_G0272472-RELATED"/>
    <property type="match status" value="1"/>
</dbReference>
<feature type="domain" description="Calponin-homology (CH)" evidence="15">
    <location>
        <begin position="379"/>
        <end position="484"/>
    </location>
</feature>